<dbReference type="PANTHER" id="PTHR43317">
    <property type="entry name" value="THERMOSPERMINE SYNTHASE ACAULIS5"/>
    <property type="match status" value="1"/>
</dbReference>
<dbReference type="Gene3D" id="3.40.50.150">
    <property type="entry name" value="Vaccinia Virus protein VP39"/>
    <property type="match status" value="1"/>
</dbReference>
<organism evidence="2 3">
    <name type="scientific">Motilimonas pumila</name>
    <dbReference type="NCBI Taxonomy" id="2303987"/>
    <lineage>
        <taxon>Bacteria</taxon>
        <taxon>Pseudomonadati</taxon>
        <taxon>Pseudomonadota</taxon>
        <taxon>Gammaproteobacteria</taxon>
        <taxon>Alteromonadales</taxon>
        <taxon>Alteromonadales genera incertae sedis</taxon>
        <taxon>Motilimonas</taxon>
    </lineage>
</organism>
<dbReference type="EMBL" id="QZCH01000001">
    <property type="protein sequence ID" value="RJG51485.1"/>
    <property type="molecule type" value="Genomic_DNA"/>
</dbReference>
<reference evidence="2 3" key="1">
    <citation type="submission" date="2018-09" db="EMBL/GenBank/DDBJ databases">
        <authorList>
            <person name="Wang F."/>
        </authorList>
    </citation>
    <scope>NUCLEOTIDE SEQUENCE [LARGE SCALE GENOMIC DNA]</scope>
    <source>
        <strain evidence="2 3">PLHSC7-2</strain>
    </source>
</reference>
<comment type="caution">
    <text evidence="2">The sequence shown here is derived from an EMBL/GenBank/DDBJ whole genome shotgun (WGS) entry which is preliminary data.</text>
</comment>
<dbReference type="PANTHER" id="PTHR43317:SF1">
    <property type="entry name" value="THERMOSPERMINE SYNTHASE ACAULIS5"/>
    <property type="match status" value="1"/>
</dbReference>
<dbReference type="OrthoDB" id="9761985at2"/>
<keyword evidence="1" id="KW-0620">Polyamine biosynthesis</keyword>
<name>A0A418YKH9_9GAMM</name>
<reference evidence="2 3" key="2">
    <citation type="submission" date="2019-01" db="EMBL/GenBank/DDBJ databases">
        <title>Motilimonas pumilus sp. nov., isolated from the gut of sea cucumber (Apostichopus japonicus).</title>
        <authorList>
            <person name="Wang F.-Q."/>
            <person name="Ren L.-H."/>
            <person name="Lin Y.-W."/>
            <person name="Sun G.-H."/>
            <person name="Du Z.-J."/>
            <person name="Zhao J.-X."/>
            <person name="Liu X.-J."/>
            <person name="Liu L.-J."/>
        </authorList>
    </citation>
    <scope>NUCLEOTIDE SEQUENCE [LARGE SCALE GENOMIC DNA]</scope>
    <source>
        <strain evidence="2 3">PLHSC7-2</strain>
    </source>
</reference>
<gene>
    <name evidence="2" type="ORF">D1Z90_01770</name>
</gene>
<evidence type="ECO:0000313" key="2">
    <source>
        <dbReference type="EMBL" id="RJG51485.1"/>
    </source>
</evidence>
<dbReference type="AlphaFoldDB" id="A0A418YKH9"/>
<dbReference type="SUPFAM" id="SSF53335">
    <property type="entry name" value="S-adenosyl-L-methionine-dependent methyltransferases"/>
    <property type="match status" value="1"/>
</dbReference>
<dbReference type="RefSeq" id="WP_119909009.1">
    <property type="nucleotide sequence ID" value="NZ_QZCH01000001.1"/>
</dbReference>
<dbReference type="Proteomes" id="UP000283255">
    <property type="component" value="Unassembled WGS sequence"/>
</dbReference>
<dbReference type="GO" id="GO:0006596">
    <property type="term" value="P:polyamine biosynthetic process"/>
    <property type="evidence" value="ECO:0007669"/>
    <property type="project" value="UniProtKB-KW"/>
</dbReference>
<protein>
    <submittedName>
        <fullName evidence="2">Spermidine synthase</fullName>
    </submittedName>
</protein>
<proteinExistence type="predicted"/>
<keyword evidence="3" id="KW-1185">Reference proteome</keyword>
<evidence type="ECO:0000256" key="1">
    <source>
        <dbReference type="ARBA" id="ARBA00023115"/>
    </source>
</evidence>
<evidence type="ECO:0000313" key="3">
    <source>
        <dbReference type="Proteomes" id="UP000283255"/>
    </source>
</evidence>
<dbReference type="InterPro" id="IPR029063">
    <property type="entry name" value="SAM-dependent_MTases_sf"/>
</dbReference>
<sequence length="251" mass="28512">MSNLNNAEKLLFIEQDEWGPVIVTEHCDTRYLSFGPGDEQSRQNKHHPALPEHEYIQAMCLILLLVKPKSALVLGLGAGCLVSALHHAIKGVRISAVELRPLVIEVAKRFFRLPSSKKITLIPQNANHFIAQKPDRKTDIIFADIYGFKGVDLYQLRPEFIDDCCMHLKEGGSLVLNCWLEHQTHTALLPFLRRKFSQVWQCELSSGNWVILATNTPFLGNKKHLKQQADALQQSTQIDLFRALNQLELVE</sequence>
<accession>A0A418YKH9</accession>